<dbReference type="Proteomes" id="UP000825072">
    <property type="component" value="Chromosome 1"/>
</dbReference>
<reference evidence="1" key="1">
    <citation type="submission" date="2021-06" db="EMBL/GenBank/DDBJ databases">
        <title>Genome sequence of Cutibacterium modestum strain KB17-24694.</title>
        <authorList>
            <person name="Dekio I."/>
            <person name="Asahina A."/>
            <person name="Nishida M."/>
        </authorList>
    </citation>
    <scope>NUCLEOTIDE SEQUENCE</scope>
    <source>
        <strain evidence="1">KB17-24694</strain>
    </source>
</reference>
<dbReference type="EMBL" id="AP024747">
    <property type="protein sequence ID" value="BCY25346.1"/>
    <property type="molecule type" value="Genomic_DNA"/>
</dbReference>
<dbReference type="Pfam" id="PF04143">
    <property type="entry name" value="Sulf_transp"/>
    <property type="match status" value="1"/>
</dbReference>
<evidence type="ECO:0000313" key="2">
    <source>
        <dbReference type="Proteomes" id="UP000825072"/>
    </source>
</evidence>
<dbReference type="GeneID" id="92880604"/>
<name>A0AAD1KQL2_9ACTN</name>
<gene>
    <name evidence="1" type="ORF">KB1_13360</name>
</gene>
<protein>
    <submittedName>
        <fullName evidence="1">Uncharacterized protein</fullName>
    </submittedName>
</protein>
<accession>A0AAD1KQL2</accession>
<organism evidence="1 2">
    <name type="scientific">Cutibacterium modestum</name>
    <dbReference type="NCBI Taxonomy" id="2559073"/>
    <lineage>
        <taxon>Bacteria</taxon>
        <taxon>Bacillati</taxon>
        <taxon>Actinomycetota</taxon>
        <taxon>Actinomycetes</taxon>
        <taxon>Propionibacteriales</taxon>
        <taxon>Propionibacteriaceae</taxon>
        <taxon>Cutibacterium</taxon>
    </lineage>
</organism>
<dbReference type="RefSeq" id="WP_002527429.1">
    <property type="nucleotide sequence ID" value="NZ_AP024747.1"/>
</dbReference>
<proteinExistence type="predicted"/>
<dbReference type="InterPro" id="IPR007272">
    <property type="entry name" value="Sulf_transp_TsuA/YedE"/>
</dbReference>
<dbReference type="AlphaFoldDB" id="A0AAD1KQL2"/>
<evidence type="ECO:0000313" key="1">
    <source>
        <dbReference type="EMBL" id="BCY25346.1"/>
    </source>
</evidence>
<sequence>MLGVVVIGVLVGSAIAAKASGEFRVRISGATQVVKSIAGGLCMDIGVSWAGGALPAVPWYRPVQLPERDRFLFYVPGASLVTEVFVVGFTRRFKSLGRCHPSPSLKERHGYPCSRSRRACMAVSPDRDSEGHLRTSGRGSTINFDCTQVTGSISELAAVAGYAVIDFRKVGGADQTITVEKV</sequence>